<organism evidence="1 2">
    <name type="scientific">Mycena albidolilacea</name>
    <dbReference type="NCBI Taxonomy" id="1033008"/>
    <lineage>
        <taxon>Eukaryota</taxon>
        <taxon>Fungi</taxon>
        <taxon>Dikarya</taxon>
        <taxon>Basidiomycota</taxon>
        <taxon>Agaricomycotina</taxon>
        <taxon>Agaricomycetes</taxon>
        <taxon>Agaricomycetidae</taxon>
        <taxon>Agaricales</taxon>
        <taxon>Marasmiineae</taxon>
        <taxon>Mycenaceae</taxon>
        <taxon>Mycena</taxon>
    </lineage>
</organism>
<dbReference type="EMBL" id="JARIHO010000080">
    <property type="protein sequence ID" value="KAJ7310027.1"/>
    <property type="molecule type" value="Genomic_DNA"/>
</dbReference>
<reference evidence="1" key="1">
    <citation type="submission" date="2023-03" db="EMBL/GenBank/DDBJ databases">
        <title>Massive genome expansion in bonnet fungi (Mycena s.s.) driven by repeated elements and novel gene families across ecological guilds.</title>
        <authorList>
            <consortium name="Lawrence Berkeley National Laboratory"/>
            <person name="Harder C.B."/>
            <person name="Miyauchi S."/>
            <person name="Viragh M."/>
            <person name="Kuo A."/>
            <person name="Thoen E."/>
            <person name="Andreopoulos B."/>
            <person name="Lu D."/>
            <person name="Skrede I."/>
            <person name="Drula E."/>
            <person name="Henrissat B."/>
            <person name="Morin E."/>
            <person name="Kohler A."/>
            <person name="Barry K."/>
            <person name="LaButti K."/>
            <person name="Morin E."/>
            <person name="Salamov A."/>
            <person name="Lipzen A."/>
            <person name="Mereny Z."/>
            <person name="Hegedus B."/>
            <person name="Baldrian P."/>
            <person name="Stursova M."/>
            <person name="Weitz H."/>
            <person name="Taylor A."/>
            <person name="Grigoriev I.V."/>
            <person name="Nagy L.G."/>
            <person name="Martin F."/>
            <person name="Kauserud H."/>
        </authorList>
    </citation>
    <scope>NUCLEOTIDE SEQUENCE</scope>
    <source>
        <strain evidence="1">CBHHK002</strain>
    </source>
</reference>
<sequence>MVTANLGGHLREWFQITSKAYAELCQGRIWLVVEEREIWDQSIWMTHELDAINAGGLATSIVEVRPEDVGLAVNEFGSTRFLPTYPYRGGQPPGATPPRDGATVQIDGCVFVDIEAANAKWANVVDVSGDVSPFKEGICTFHVHQWHNDNGGGGGPFDPTDPPVYSVEITLFDDGATHKIGFQSRLATPYSMVSKLDVLFNVTVPSDDYIQFDVGSVSFKSNDGSCQVGGWDHGVDRQMDCGFPCTWGGEESTDHSPLGLWLA</sequence>
<accession>A0AAD6Z7I3</accession>
<keyword evidence="2" id="KW-1185">Reference proteome</keyword>
<protein>
    <submittedName>
        <fullName evidence="1">Uncharacterized protein</fullName>
    </submittedName>
</protein>
<gene>
    <name evidence="1" type="ORF">DFH08DRAFT_899177</name>
</gene>
<dbReference type="AlphaFoldDB" id="A0AAD6Z7I3"/>
<evidence type="ECO:0000313" key="1">
    <source>
        <dbReference type="EMBL" id="KAJ7310027.1"/>
    </source>
</evidence>
<comment type="caution">
    <text evidence="1">The sequence shown here is derived from an EMBL/GenBank/DDBJ whole genome shotgun (WGS) entry which is preliminary data.</text>
</comment>
<evidence type="ECO:0000313" key="2">
    <source>
        <dbReference type="Proteomes" id="UP001218218"/>
    </source>
</evidence>
<dbReference type="Proteomes" id="UP001218218">
    <property type="component" value="Unassembled WGS sequence"/>
</dbReference>
<name>A0AAD6Z7I3_9AGAR</name>
<proteinExistence type="predicted"/>